<gene>
    <name evidence="1" type="ORF">COA71_08230</name>
</gene>
<proteinExistence type="predicted"/>
<reference evidence="2" key="1">
    <citation type="submission" date="2017-08" db="EMBL/GenBank/DDBJ databases">
        <title>A dynamic microbial community with high functional redundancy inhabits the cold, oxic subseafloor aquifer.</title>
        <authorList>
            <person name="Tully B.J."/>
            <person name="Wheat C.G."/>
            <person name="Glazer B.T."/>
            <person name="Huber J.A."/>
        </authorList>
    </citation>
    <scope>NUCLEOTIDE SEQUENCE [LARGE SCALE GENOMIC DNA]</scope>
</reference>
<evidence type="ECO:0000313" key="1">
    <source>
        <dbReference type="EMBL" id="PCJ41534.1"/>
    </source>
</evidence>
<name>A0A2A5CCC9_9GAMM</name>
<dbReference type="Proteomes" id="UP000228987">
    <property type="component" value="Unassembled WGS sequence"/>
</dbReference>
<sequence length="233" mass="25676">MGNAQFGPPEVEVIDDAQEAAPIDITGNWVSIVTEDWRYRILTGDVGDTEGYFLTELGTRVAESWDPATDEASGEACRAYGAAGIMRQPTRLQISWENNNTLEIETDAGMQTRRLKFGEAQDGAGTGSWQGVSNANWNLHRQGRGGPVISGTLEVETHGMRQGYLRRNGVPYSDQSTMQEYFDVVTQDDGTEYLIVLSIVEDPVFLNGPAMTSSNFRREANDNLWDPSGCLTQ</sequence>
<evidence type="ECO:0000313" key="2">
    <source>
        <dbReference type="Proteomes" id="UP000228987"/>
    </source>
</evidence>
<comment type="caution">
    <text evidence="1">The sequence shown here is derived from an EMBL/GenBank/DDBJ whole genome shotgun (WGS) entry which is preliminary data.</text>
</comment>
<accession>A0A2A5CCC9</accession>
<dbReference type="EMBL" id="NVWI01000005">
    <property type="protein sequence ID" value="PCJ41534.1"/>
    <property type="molecule type" value="Genomic_DNA"/>
</dbReference>
<dbReference type="AlphaFoldDB" id="A0A2A5CCC9"/>
<organism evidence="1 2">
    <name type="scientific">SAR86 cluster bacterium</name>
    <dbReference type="NCBI Taxonomy" id="2030880"/>
    <lineage>
        <taxon>Bacteria</taxon>
        <taxon>Pseudomonadati</taxon>
        <taxon>Pseudomonadota</taxon>
        <taxon>Gammaproteobacteria</taxon>
        <taxon>SAR86 cluster</taxon>
    </lineage>
</organism>
<protein>
    <submittedName>
        <fullName evidence="1">Uncharacterized protein</fullName>
    </submittedName>
</protein>